<dbReference type="InterPro" id="IPR011009">
    <property type="entry name" value="Kinase-like_dom_sf"/>
</dbReference>
<dbReference type="SUPFAM" id="SSF56112">
    <property type="entry name" value="Protein kinase-like (PK-like)"/>
    <property type="match status" value="1"/>
</dbReference>
<reference evidence="3" key="1">
    <citation type="journal article" date="2011" name="Genome Biol.">
        <title>Comparative and functional genomics provide insights into the pathogenicity of dermatophytic fungi.</title>
        <authorList>
            <person name="Burmester A."/>
            <person name="Shelest E."/>
            <person name="Gloeckner G."/>
            <person name="Heddergott C."/>
            <person name="Schindler S."/>
            <person name="Staib P."/>
            <person name="Heidel A."/>
            <person name="Felder M."/>
            <person name="Petzold A."/>
            <person name="Szafranski K."/>
            <person name="Feuermann M."/>
            <person name="Pedruzzi I."/>
            <person name="Priebe S."/>
            <person name="Groth M."/>
            <person name="Winkler R."/>
            <person name="Li W."/>
            <person name="Kniemeyer O."/>
            <person name="Schroeckh V."/>
            <person name="Hertweck C."/>
            <person name="Hube B."/>
            <person name="White T.C."/>
            <person name="Platzer M."/>
            <person name="Guthke R."/>
            <person name="Heitman J."/>
            <person name="Woestemeyer J."/>
            <person name="Zipfel P.F."/>
            <person name="Monod M."/>
            <person name="Brakhage A.A."/>
        </authorList>
    </citation>
    <scope>NUCLEOTIDE SEQUENCE [LARGE SCALE GENOMIC DNA]</scope>
    <source>
        <strain evidence="3">HKI 0517</strain>
    </source>
</reference>
<dbReference type="Gene3D" id="3.90.1200.10">
    <property type="match status" value="1"/>
</dbReference>
<dbReference type="EMBL" id="ACYE01000452">
    <property type="protein sequence ID" value="EFE37778.1"/>
    <property type="molecule type" value="Genomic_DNA"/>
</dbReference>
<feature type="non-terminal residue" evidence="2">
    <location>
        <position position="531"/>
    </location>
</feature>
<sequence length="531" mass="59586">MVKENGYSWPSLVGGTGTQTFLGGCHGLQSSTSNIRDLRDLPDSSTRPPDAQNAIDHIALSVMFSFFWRYCAAAWAGFRQFVHLPFYLLLGVSKYEIPHDIEATSSAGLTSTTYDMAEAPRALTLSNSEAAQWNRDILLEFKAALEKNPAVDLISMFSDSYHREHRNAQYSQLSYAAKINLRTLNELHDAFRHDPEVNLQSAFPTNYTRRITMATGSPDLSPAEKRASERNAPEFRTRLDLAKTASVIFPLSEKVTSLLAQSGESGHSGPGDAADSLLRSLKKLLWDSTKLWENPVRGMVVKCNEDIVAKVIIGNKDYTEYTSLKFLAKQAPDVPAPRPHGLVAFGPFRVMFMSYIPGMTLAQAWPSLSYEEKLSIRGQLDKIFRRLRILRQDDGHMLGGVSGEGVKELRVDECALFKGITAAIKFNDLQFSARHHGSSTYVEFLRSFLKNDHSTSMYGSVFTHGDVRTDNIMVKQDPNGRYIVTGLIDWEYSGFYPEYYECTGLTRTLSLVDENDWYLYLPESVSPTQFP</sequence>
<keyword evidence="3" id="KW-1185">Reference proteome</keyword>
<dbReference type="Pfam" id="PF01636">
    <property type="entry name" value="APH"/>
    <property type="match status" value="1"/>
</dbReference>
<evidence type="ECO:0000313" key="3">
    <source>
        <dbReference type="Proteomes" id="UP000008383"/>
    </source>
</evidence>
<protein>
    <recommendedName>
        <fullName evidence="1">Aminoglycoside phosphotransferase domain-containing protein</fullName>
    </recommendedName>
</protein>
<dbReference type="PROSITE" id="PS51257">
    <property type="entry name" value="PROKAR_LIPOPROTEIN"/>
    <property type="match status" value="1"/>
</dbReference>
<dbReference type="PANTHER" id="PTHR21310:SF15">
    <property type="entry name" value="AMINOGLYCOSIDE PHOSPHOTRANSFERASE DOMAIN-CONTAINING PROTEIN"/>
    <property type="match status" value="1"/>
</dbReference>
<name>D4DK56_TRIVH</name>
<gene>
    <name evidence="2" type="ORF">TRV_07577</name>
</gene>
<dbReference type="AlphaFoldDB" id="D4DK56"/>
<dbReference type="RefSeq" id="XP_003018423.1">
    <property type="nucleotide sequence ID" value="XM_003018377.1"/>
</dbReference>
<organism evidence="2 3">
    <name type="scientific">Trichophyton verrucosum (strain HKI 0517)</name>
    <dbReference type="NCBI Taxonomy" id="663202"/>
    <lineage>
        <taxon>Eukaryota</taxon>
        <taxon>Fungi</taxon>
        <taxon>Dikarya</taxon>
        <taxon>Ascomycota</taxon>
        <taxon>Pezizomycotina</taxon>
        <taxon>Eurotiomycetes</taxon>
        <taxon>Eurotiomycetidae</taxon>
        <taxon>Onygenales</taxon>
        <taxon>Arthrodermataceae</taxon>
        <taxon>Trichophyton</taxon>
    </lineage>
</organism>
<dbReference type="HOGENOM" id="CLU_021768_10_2_1"/>
<dbReference type="InterPro" id="IPR002575">
    <property type="entry name" value="Aminoglycoside_PTrfase"/>
</dbReference>
<feature type="domain" description="Aminoglycoside phosphotransferase" evidence="1">
    <location>
        <begin position="320"/>
        <end position="503"/>
    </location>
</feature>
<evidence type="ECO:0000313" key="2">
    <source>
        <dbReference type="EMBL" id="EFE37778.1"/>
    </source>
</evidence>
<comment type="caution">
    <text evidence="2">The sequence shown here is derived from an EMBL/GenBank/DDBJ whole genome shotgun (WGS) entry which is preliminary data.</text>
</comment>
<accession>D4DK56</accession>
<proteinExistence type="predicted"/>
<dbReference type="CDD" id="cd05120">
    <property type="entry name" value="APH_ChoK_like"/>
    <property type="match status" value="1"/>
</dbReference>
<evidence type="ECO:0000259" key="1">
    <source>
        <dbReference type="Pfam" id="PF01636"/>
    </source>
</evidence>
<dbReference type="Proteomes" id="UP000008383">
    <property type="component" value="Unassembled WGS sequence"/>
</dbReference>
<dbReference type="KEGG" id="tve:TRV_07577"/>
<dbReference type="PANTHER" id="PTHR21310">
    <property type="entry name" value="AMINOGLYCOSIDE PHOSPHOTRANSFERASE-RELATED-RELATED"/>
    <property type="match status" value="1"/>
</dbReference>
<dbReference type="GeneID" id="9584351"/>
<dbReference type="InterPro" id="IPR051678">
    <property type="entry name" value="AGP_Transferase"/>
</dbReference>